<sequence length="29" mass="3387">MIEMFADDYLGLSYYLEDDDGNEILALEQ</sequence>
<evidence type="ECO:0000313" key="1">
    <source>
        <dbReference type="EMBL" id="DAE28725.1"/>
    </source>
</evidence>
<dbReference type="EMBL" id="BK059091">
    <property type="protein sequence ID" value="DAE28725.1"/>
    <property type="molecule type" value="Genomic_DNA"/>
</dbReference>
<reference evidence="1" key="1">
    <citation type="journal article" date="2021" name="Proc. Natl. Acad. Sci. U.S.A.">
        <title>A Catalog of Tens of Thousands of Viruses from Human Metagenomes Reveals Hidden Associations with Chronic Diseases.</title>
        <authorList>
            <person name="Tisza M.J."/>
            <person name="Buck C.B."/>
        </authorList>
    </citation>
    <scope>NUCLEOTIDE SEQUENCE</scope>
    <source>
        <strain evidence="1">CtmTa7</strain>
    </source>
</reference>
<proteinExistence type="predicted"/>
<organism evidence="1">
    <name type="scientific">virus sp. ctmTa7</name>
    <dbReference type="NCBI Taxonomy" id="2828255"/>
    <lineage>
        <taxon>Viruses</taxon>
    </lineage>
</organism>
<accession>A0A8S5RCD0</accession>
<protein>
    <submittedName>
        <fullName evidence="1">Uncharacterized protein</fullName>
    </submittedName>
</protein>
<name>A0A8S5RCD0_9VIRU</name>